<evidence type="ECO:0000313" key="1">
    <source>
        <dbReference type="EMBL" id="UJG43764.1"/>
    </source>
</evidence>
<name>A0A9Y1BRA6_9ARCH</name>
<accession>A0A9Y1BRA6</accession>
<sequence>MAESVDTEKEIEEVKLILKNMVQSVIDFCSKSGKITASEKRIIKAMKEATKDLEDDIIALYKEQADNIEDMTLLDVVNKNRAKILNDIYKAAITPKRHLLSKEAQEVINMVANDLLGHG</sequence>
<dbReference type="EMBL" id="CP084167">
    <property type="protein sequence ID" value="UJG43764.1"/>
    <property type="molecule type" value="Genomic_DNA"/>
</dbReference>
<reference evidence="1" key="1">
    <citation type="journal article" date="2022" name="Nat. Microbiol.">
        <title>Unique mobile elements and scalable gene flow at the prokaryote-eukaryote boundary revealed by circularized Asgard archaea genomes.</title>
        <authorList>
            <person name="Wu F."/>
            <person name="Speth D.R."/>
            <person name="Philosof A."/>
            <person name="Cremiere A."/>
            <person name="Narayanan A."/>
            <person name="Barco R.A."/>
            <person name="Connon S.A."/>
            <person name="Amend J.P."/>
            <person name="Antoshechkin I.A."/>
            <person name="Orphan V.J."/>
        </authorList>
    </citation>
    <scope>NUCLEOTIDE SEQUENCE</scope>
    <source>
        <strain evidence="1">PR6</strain>
    </source>
</reference>
<protein>
    <submittedName>
        <fullName evidence="1">Uncharacterized protein</fullName>
    </submittedName>
</protein>
<dbReference type="AlphaFoldDB" id="A0A9Y1BRA6"/>
<proteinExistence type="predicted"/>
<dbReference type="Proteomes" id="UP001200513">
    <property type="component" value="Chromosome"/>
</dbReference>
<organism evidence="1">
    <name type="scientific">Candidatus Heimdallarchaeum endolithica</name>
    <dbReference type="NCBI Taxonomy" id="2876572"/>
    <lineage>
        <taxon>Archaea</taxon>
        <taxon>Promethearchaeati</taxon>
        <taxon>Candidatus Heimdallarchaeota</taxon>
        <taxon>Candidatus Heimdallarchaeia (ex Rinke et al. 2021) (nom. nud.)</taxon>
        <taxon>Candidatus Heimdallarchaeales</taxon>
        <taxon>Candidatus Heimdallarchaeaceae</taxon>
        <taxon>Candidatus Heimdallarchaeum</taxon>
    </lineage>
</organism>
<gene>
    <name evidence="1" type="ORF">K9W46_00940</name>
</gene>